<keyword evidence="2" id="KW-1185">Reference proteome</keyword>
<gene>
    <name evidence="1" type="ORF">N8A98_00310</name>
</gene>
<sequence>MSLFAVSFVLEDGADYAARHAALVVAIETAAVGEVWCETTSFYLLTSTLNSPGLREAIAGGADLQKGDTLVVLNISQTRGHASRGVADKALFKRLMEQRH</sequence>
<reference evidence="1 2" key="1">
    <citation type="submission" date="2022-09" db="EMBL/GenBank/DDBJ databases">
        <title>Interaction between co-microsymbionts with complementary sets of symbiotic genes in legume-rhizobium systems.</title>
        <authorList>
            <person name="Safronova V."/>
            <person name="Sazanova A."/>
            <person name="Afonin A."/>
            <person name="Chirak E."/>
        </authorList>
    </citation>
    <scope>NUCLEOTIDE SEQUENCE [LARGE SCALE GENOMIC DNA]</scope>
    <source>
        <strain evidence="1 2">A18/4-1</strain>
        <plasmid evidence="1 2">p_unnamed1</plasmid>
    </source>
</reference>
<dbReference type="Proteomes" id="UP001061862">
    <property type="component" value="Plasmid p_unnamed1"/>
</dbReference>
<dbReference type="RefSeq" id="WP_262165590.1">
    <property type="nucleotide sequence ID" value="NZ_CP104964.1"/>
</dbReference>
<keyword evidence="1" id="KW-0614">Plasmid</keyword>
<name>A0ABY6C6X4_9HYPH</name>
<accession>A0ABY6C6X4</accession>
<organism evidence="1 2">
    <name type="scientific">Devosia neptuniae</name>
    <dbReference type="NCBI Taxonomy" id="191302"/>
    <lineage>
        <taxon>Bacteria</taxon>
        <taxon>Pseudomonadati</taxon>
        <taxon>Pseudomonadota</taxon>
        <taxon>Alphaproteobacteria</taxon>
        <taxon>Hyphomicrobiales</taxon>
        <taxon>Devosiaceae</taxon>
        <taxon>Devosia</taxon>
    </lineage>
</organism>
<dbReference type="EMBL" id="CP104964">
    <property type="protein sequence ID" value="UXN68000.1"/>
    <property type="molecule type" value="Genomic_DNA"/>
</dbReference>
<geneLocation type="plasmid" evidence="1 2">
    <name>p_unnamed1</name>
</geneLocation>
<evidence type="ECO:0000313" key="1">
    <source>
        <dbReference type="EMBL" id="UXN68000.1"/>
    </source>
</evidence>
<evidence type="ECO:0000313" key="2">
    <source>
        <dbReference type="Proteomes" id="UP001061862"/>
    </source>
</evidence>
<protein>
    <submittedName>
        <fullName evidence="1">Uncharacterized protein</fullName>
    </submittedName>
</protein>
<proteinExistence type="predicted"/>